<feature type="region of interest" description="Disordered" evidence="1">
    <location>
        <begin position="93"/>
        <end position="117"/>
    </location>
</feature>
<name>A0A250XBN2_9CHLO</name>
<evidence type="ECO:0000313" key="2">
    <source>
        <dbReference type="EMBL" id="GAX80488.1"/>
    </source>
</evidence>
<dbReference type="AlphaFoldDB" id="A0A250XBN2"/>
<comment type="caution">
    <text evidence="2">The sequence shown here is derived from an EMBL/GenBank/DDBJ whole genome shotgun (WGS) entry which is preliminary data.</text>
</comment>
<organism evidence="2 3">
    <name type="scientific">Chlamydomonas eustigma</name>
    <dbReference type="NCBI Taxonomy" id="1157962"/>
    <lineage>
        <taxon>Eukaryota</taxon>
        <taxon>Viridiplantae</taxon>
        <taxon>Chlorophyta</taxon>
        <taxon>core chlorophytes</taxon>
        <taxon>Chlorophyceae</taxon>
        <taxon>CS clade</taxon>
        <taxon>Chlamydomonadales</taxon>
        <taxon>Chlamydomonadaceae</taxon>
        <taxon>Chlamydomonas</taxon>
    </lineage>
</organism>
<keyword evidence="3" id="KW-1185">Reference proteome</keyword>
<gene>
    <name evidence="2" type="ORF">CEUSTIGMA_g7926.t1</name>
</gene>
<dbReference type="EMBL" id="BEGY01000053">
    <property type="protein sequence ID" value="GAX80488.1"/>
    <property type="molecule type" value="Genomic_DNA"/>
</dbReference>
<accession>A0A250XBN2</accession>
<evidence type="ECO:0000313" key="3">
    <source>
        <dbReference type="Proteomes" id="UP000232323"/>
    </source>
</evidence>
<protein>
    <submittedName>
        <fullName evidence="2">Uncharacterized protein</fullName>
    </submittedName>
</protein>
<evidence type="ECO:0000256" key="1">
    <source>
        <dbReference type="SAM" id="MobiDB-lite"/>
    </source>
</evidence>
<reference evidence="2 3" key="1">
    <citation type="submission" date="2017-08" db="EMBL/GenBank/DDBJ databases">
        <title>Acidophilic green algal genome provides insights into adaptation to an acidic environment.</title>
        <authorList>
            <person name="Hirooka S."/>
            <person name="Hirose Y."/>
            <person name="Kanesaki Y."/>
            <person name="Higuchi S."/>
            <person name="Fujiwara T."/>
            <person name="Onuma R."/>
            <person name="Era A."/>
            <person name="Ohbayashi R."/>
            <person name="Uzuka A."/>
            <person name="Nozaki H."/>
            <person name="Yoshikawa H."/>
            <person name="Miyagishima S.Y."/>
        </authorList>
    </citation>
    <scope>NUCLEOTIDE SEQUENCE [LARGE SCALE GENOMIC DNA]</scope>
    <source>
        <strain evidence="2 3">NIES-2499</strain>
    </source>
</reference>
<sequence length="117" mass="12607">MNSKTSRYCSDAPEHNQAYIFQSPFPGSVGESPYLPHVRLHCLTPAADFVSSERGGFWRNGYASGIGLEEVEAGIAAGIDFFGTNEGIFSLEDFNSSEESMSDDDPDNVFGGEDLAA</sequence>
<proteinExistence type="predicted"/>
<dbReference type="Proteomes" id="UP000232323">
    <property type="component" value="Unassembled WGS sequence"/>
</dbReference>